<feature type="region of interest" description="Disordered" evidence="1">
    <location>
        <begin position="1"/>
        <end position="25"/>
    </location>
</feature>
<dbReference type="AlphaFoldDB" id="A0A4V6ICJ7"/>
<dbReference type="EMBL" id="LR215973">
    <property type="protein sequence ID" value="VFA99693.1"/>
    <property type="molecule type" value="Genomic_DNA"/>
</dbReference>
<accession>A0A4V6ICJ7</accession>
<protein>
    <submittedName>
        <fullName evidence="2">Uncharacterized protein</fullName>
    </submittedName>
</protein>
<evidence type="ECO:0000313" key="2">
    <source>
        <dbReference type="EMBL" id="VFA99693.1"/>
    </source>
</evidence>
<proteinExistence type="predicted"/>
<gene>
    <name evidence="2" type="ORF">NCTC10797_03479</name>
</gene>
<dbReference type="Proteomes" id="UP000290439">
    <property type="component" value="Chromosome"/>
</dbReference>
<organism evidence="2 3">
    <name type="scientific">Nocardia cyriacigeorgica</name>
    <dbReference type="NCBI Taxonomy" id="135487"/>
    <lineage>
        <taxon>Bacteria</taxon>
        <taxon>Bacillati</taxon>
        <taxon>Actinomycetota</taxon>
        <taxon>Actinomycetes</taxon>
        <taxon>Mycobacteriales</taxon>
        <taxon>Nocardiaceae</taxon>
        <taxon>Nocardia</taxon>
    </lineage>
</organism>
<name>A0A4V6ICJ7_9NOCA</name>
<evidence type="ECO:0000313" key="3">
    <source>
        <dbReference type="Proteomes" id="UP000290439"/>
    </source>
</evidence>
<sequence length="58" mass="5827">MARWRVTASSPHDVEQESEQVVEHGGDRAAVGDRGGADVAGVEAVVGVDAAVGVASIV</sequence>
<reference evidence="2 3" key="1">
    <citation type="submission" date="2019-02" db="EMBL/GenBank/DDBJ databases">
        <authorList>
            <consortium name="Pathogen Informatics"/>
        </authorList>
    </citation>
    <scope>NUCLEOTIDE SEQUENCE [LARGE SCALE GENOMIC DNA]</scope>
    <source>
        <strain evidence="2 3">3012STDY6756504</strain>
    </source>
</reference>
<evidence type="ECO:0000256" key="1">
    <source>
        <dbReference type="SAM" id="MobiDB-lite"/>
    </source>
</evidence>